<dbReference type="Pfam" id="PF00078">
    <property type="entry name" value="RVT_1"/>
    <property type="match status" value="1"/>
</dbReference>
<dbReference type="GO" id="GO:0071897">
    <property type="term" value="P:DNA biosynthetic process"/>
    <property type="evidence" value="ECO:0007669"/>
    <property type="project" value="UniProtKB-ARBA"/>
</dbReference>
<dbReference type="InterPro" id="IPR043502">
    <property type="entry name" value="DNA/RNA_pol_sf"/>
</dbReference>
<reference evidence="2 3" key="1">
    <citation type="submission" date="2024-05" db="EMBL/GenBank/DDBJ databases">
        <authorList>
            <person name="Wallberg A."/>
        </authorList>
    </citation>
    <scope>NUCLEOTIDE SEQUENCE [LARGE SCALE GENOMIC DNA]</scope>
</reference>
<feature type="non-terminal residue" evidence="2">
    <location>
        <position position="1"/>
    </location>
</feature>
<protein>
    <recommendedName>
        <fullName evidence="1">Reverse transcriptase domain-containing protein</fullName>
    </recommendedName>
</protein>
<proteinExistence type="predicted"/>
<dbReference type="PANTHER" id="PTHR19446">
    <property type="entry name" value="REVERSE TRANSCRIPTASES"/>
    <property type="match status" value="1"/>
</dbReference>
<accession>A0AAV2Q719</accession>
<organism evidence="2 3">
    <name type="scientific">Meganyctiphanes norvegica</name>
    <name type="common">Northern krill</name>
    <name type="synonym">Thysanopoda norvegica</name>
    <dbReference type="NCBI Taxonomy" id="48144"/>
    <lineage>
        <taxon>Eukaryota</taxon>
        <taxon>Metazoa</taxon>
        <taxon>Ecdysozoa</taxon>
        <taxon>Arthropoda</taxon>
        <taxon>Crustacea</taxon>
        <taxon>Multicrustacea</taxon>
        <taxon>Malacostraca</taxon>
        <taxon>Eumalacostraca</taxon>
        <taxon>Eucarida</taxon>
        <taxon>Euphausiacea</taxon>
        <taxon>Euphausiidae</taxon>
        <taxon>Meganyctiphanes</taxon>
    </lineage>
</organism>
<dbReference type="AlphaFoldDB" id="A0AAV2Q719"/>
<comment type="caution">
    <text evidence="2">The sequence shown here is derived from an EMBL/GenBank/DDBJ whole genome shotgun (WGS) entry which is preliminary data.</text>
</comment>
<dbReference type="EMBL" id="CAXKWB010004033">
    <property type="protein sequence ID" value="CAL4071735.1"/>
    <property type="molecule type" value="Genomic_DNA"/>
</dbReference>
<dbReference type="InterPro" id="IPR000477">
    <property type="entry name" value="RT_dom"/>
</dbReference>
<feature type="domain" description="Reverse transcriptase" evidence="1">
    <location>
        <begin position="93"/>
        <end position="218"/>
    </location>
</feature>
<sequence>FDEPTQDYFLNFVTKTLTHHEQQILETRVTINEIFRAIKDMNTNKSPGIDGIPIEFYLKYWDIIKIELYEIFLYIIDGLVPSENQRTAVLTLIPKEGDLNLLKTWRPVSLICCDIKIIAKILAKRIGPLLYSLLSENQHCILGKSIIDCNTKMRDIMFYTSKNNMTGAIINVDWEKAFDRVNWNFLFKIFKKMKFPDFVITWIKTLYTDVQSLVLINGHCSKKLMSIEGSGKDVLCLCFSLLFSKTHCTWL</sequence>
<evidence type="ECO:0000259" key="1">
    <source>
        <dbReference type="Pfam" id="PF00078"/>
    </source>
</evidence>
<dbReference type="Proteomes" id="UP001497623">
    <property type="component" value="Unassembled WGS sequence"/>
</dbReference>
<keyword evidence="3" id="KW-1185">Reference proteome</keyword>
<evidence type="ECO:0000313" key="3">
    <source>
        <dbReference type="Proteomes" id="UP001497623"/>
    </source>
</evidence>
<name>A0AAV2Q719_MEGNR</name>
<evidence type="ECO:0000313" key="2">
    <source>
        <dbReference type="EMBL" id="CAL4071735.1"/>
    </source>
</evidence>
<gene>
    <name evidence="2" type="ORF">MNOR_LOCUS8633</name>
</gene>
<dbReference type="SUPFAM" id="SSF56672">
    <property type="entry name" value="DNA/RNA polymerases"/>
    <property type="match status" value="1"/>
</dbReference>